<dbReference type="InterPro" id="IPR036736">
    <property type="entry name" value="ACP-like_sf"/>
</dbReference>
<comment type="caution">
    <text evidence="2">The sequence shown here is derived from an EMBL/GenBank/DDBJ whole genome shotgun (WGS) entry which is preliminary data.</text>
</comment>
<evidence type="ECO:0000259" key="1">
    <source>
        <dbReference type="PROSITE" id="PS50075"/>
    </source>
</evidence>
<gene>
    <name evidence="2" type="ORF">CQ12_30450</name>
</gene>
<dbReference type="Gene3D" id="1.10.1200.10">
    <property type="entry name" value="ACP-like"/>
    <property type="match status" value="1"/>
</dbReference>
<dbReference type="InterPro" id="IPR009081">
    <property type="entry name" value="PP-bd_ACP"/>
</dbReference>
<dbReference type="PROSITE" id="PS50075">
    <property type="entry name" value="CARRIER"/>
    <property type="match status" value="1"/>
</dbReference>
<organism evidence="2 3">
    <name type="scientific">Bradyrhizobium jicamae</name>
    <dbReference type="NCBI Taxonomy" id="280332"/>
    <lineage>
        <taxon>Bacteria</taxon>
        <taxon>Pseudomonadati</taxon>
        <taxon>Pseudomonadota</taxon>
        <taxon>Alphaproteobacteria</taxon>
        <taxon>Hyphomicrobiales</taxon>
        <taxon>Nitrobacteraceae</taxon>
        <taxon>Bradyrhizobium</taxon>
    </lineage>
</organism>
<dbReference type="EMBL" id="LLXZ01000231">
    <property type="protein sequence ID" value="KRQ92938.1"/>
    <property type="molecule type" value="Genomic_DNA"/>
</dbReference>
<protein>
    <recommendedName>
        <fullName evidence="1">Carrier domain-containing protein</fullName>
    </recommendedName>
</protein>
<reference evidence="2 3" key="1">
    <citation type="submission" date="2014-03" db="EMBL/GenBank/DDBJ databases">
        <title>Bradyrhizobium valentinum sp. nov., isolated from effective nodules of Lupinus mariae-josephae, a lupine endemic of basic-lime soils in Eastern Spain.</title>
        <authorList>
            <person name="Duran D."/>
            <person name="Rey L."/>
            <person name="Navarro A."/>
            <person name="Busquets A."/>
            <person name="Imperial J."/>
            <person name="Ruiz-Argueso T."/>
        </authorList>
    </citation>
    <scope>NUCLEOTIDE SEQUENCE [LARGE SCALE GENOMIC DNA]</scope>
    <source>
        <strain evidence="2 3">PAC68</strain>
    </source>
</reference>
<feature type="domain" description="Carrier" evidence="1">
    <location>
        <begin position="1"/>
        <end position="76"/>
    </location>
</feature>
<evidence type="ECO:0000313" key="3">
    <source>
        <dbReference type="Proteomes" id="UP000050863"/>
    </source>
</evidence>
<dbReference type="AlphaFoldDB" id="A0A0R3KD07"/>
<dbReference type="Proteomes" id="UP000050863">
    <property type="component" value="Unassembled WGS sequence"/>
</dbReference>
<sequence length="80" mass="8697">MDIRKTIVAYIEDVSREKGFDQSCNLFEAGLLTSLDVLSLVAFLEEAFALEISGDDVDMDHFGTIDGLVSLVAQKQTVAA</sequence>
<dbReference type="RefSeq" id="WP_057840893.1">
    <property type="nucleotide sequence ID" value="NZ_LLXZ01000231.1"/>
</dbReference>
<evidence type="ECO:0000313" key="2">
    <source>
        <dbReference type="EMBL" id="KRQ92938.1"/>
    </source>
</evidence>
<keyword evidence="3" id="KW-1185">Reference proteome</keyword>
<dbReference type="SUPFAM" id="SSF47336">
    <property type="entry name" value="ACP-like"/>
    <property type="match status" value="1"/>
</dbReference>
<dbReference type="Pfam" id="PF00550">
    <property type="entry name" value="PP-binding"/>
    <property type="match status" value="1"/>
</dbReference>
<name>A0A0R3KD07_9BRAD</name>
<proteinExistence type="predicted"/>
<dbReference type="STRING" id="280332.CQ12_30450"/>
<dbReference type="OrthoDB" id="2625323at2"/>
<accession>A0A0R3KD07</accession>